<keyword evidence="3" id="KW-1185">Reference proteome</keyword>
<accession>A0A804J6E6</accession>
<evidence type="ECO:0000313" key="1">
    <source>
        <dbReference type="EMBL" id="CAG1838733.1"/>
    </source>
</evidence>
<protein>
    <submittedName>
        <fullName evidence="1">(wild Malaysian banana) hypothetical protein</fullName>
    </submittedName>
</protein>
<evidence type="ECO:0000313" key="3">
    <source>
        <dbReference type="Proteomes" id="UP000012960"/>
    </source>
</evidence>
<reference evidence="1" key="1">
    <citation type="submission" date="2021-03" db="EMBL/GenBank/DDBJ databases">
        <authorList>
            <consortium name="Genoscope - CEA"/>
            <person name="William W."/>
        </authorList>
    </citation>
    <scope>NUCLEOTIDE SEQUENCE</scope>
    <source>
        <strain evidence="1">Doubled-haploid Pahang</strain>
    </source>
</reference>
<reference evidence="2" key="2">
    <citation type="submission" date="2021-05" db="UniProtKB">
        <authorList>
            <consortium name="EnsemblPlants"/>
        </authorList>
    </citation>
    <scope>IDENTIFICATION</scope>
    <source>
        <strain evidence="2">subsp. malaccensis</strain>
    </source>
</reference>
<dbReference type="EMBL" id="HG996470">
    <property type="protein sequence ID" value="CAG1838733.1"/>
    <property type="molecule type" value="Genomic_DNA"/>
</dbReference>
<sequence>MTCYTMPTMKVVQVYICNYEVYDYDPINKVPHSSSA</sequence>
<name>A0A804J6E6_MUSAM</name>
<dbReference type="Proteomes" id="UP000012960">
    <property type="component" value="Unplaced"/>
</dbReference>
<organism evidence="2 3">
    <name type="scientific">Musa acuminata subsp. malaccensis</name>
    <name type="common">Wild banana</name>
    <name type="synonym">Musa malaccensis</name>
    <dbReference type="NCBI Taxonomy" id="214687"/>
    <lineage>
        <taxon>Eukaryota</taxon>
        <taxon>Viridiplantae</taxon>
        <taxon>Streptophyta</taxon>
        <taxon>Embryophyta</taxon>
        <taxon>Tracheophyta</taxon>
        <taxon>Spermatophyta</taxon>
        <taxon>Magnoliopsida</taxon>
        <taxon>Liliopsida</taxon>
        <taxon>Zingiberales</taxon>
        <taxon>Musaceae</taxon>
        <taxon>Musa</taxon>
    </lineage>
</organism>
<dbReference type="AlphaFoldDB" id="A0A804J6E6"/>
<dbReference type="Gramene" id="Ma05_t19850.1">
    <property type="protein sequence ID" value="Ma05_p19850.1"/>
    <property type="gene ID" value="Ma05_g19850"/>
</dbReference>
<dbReference type="EnsemblPlants" id="Ma05_t19850.1">
    <property type="protein sequence ID" value="Ma05_p19850.1"/>
    <property type="gene ID" value="Ma05_g19850"/>
</dbReference>
<proteinExistence type="predicted"/>
<evidence type="ECO:0000313" key="2">
    <source>
        <dbReference type="EnsemblPlants" id="Ma05_p19850.1"/>
    </source>
</evidence>
<gene>
    <name evidence="1" type="ORF">GSMUA_269100.1</name>
</gene>
<dbReference type="InParanoid" id="A0A804J6E6"/>